<reference evidence="2" key="1">
    <citation type="journal article" date="2019" name="Gigascience">
        <title>De novo genome assembly of the endangered Acer yangbiense, a plant species with extremely small populations endemic to Yunnan Province, China.</title>
        <authorList>
            <person name="Yang J."/>
            <person name="Wariss H.M."/>
            <person name="Tao L."/>
            <person name="Zhang R."/>
            <person name="Yun Q."/>
            <person name="Hollingsworth P."/>
            <person name="Dao Z."/>
            <person name="Luo G."/>
            <person name="Guo H."/>
            <person name="Ma Y."/>
            <person name="Sun W."/>
        </authorList>
    </citation>
    <scope>NUCLEOTIDE SEQUENCE [LARGE SCALE GENOMIC DNA]</scope>
    <source>
        <strain evidence="2">cv. Malutang</strain>
    </source>
</reference>
<evidence type="ECO:0000313" key="2">
    <source>
        <dbReference type="Proteomes" id="UP000323000"/>
    </source>
</evidence>
<protein>
    <submittedName>
        <fullName evidence="1">Uncharacterized protein</fullName>
    </submittedName>
</protein>
<comment type="caution">
    <text evidence="1">The sequence shown here is derived from an EMBL/GenBank/DDBJ whole genome shotgun (WGS) entry which is preliminary data.</text>
</comment>
<dbReference type="Gene3D" id="3.40.462.20">
    <property type="match status" value="1"/>
</dbReference>
<proteinExistence type="predicted"/>
<evidence type="ECO:0000313" key="1">
    <source>
        <dbReference type="EMBL" id="TXG48194.1"/>
    </source>
</evidence>
<accession>A0A5C7GTS8</accession>
<dbReference type="PANTHER" id="PTHR32448">
    <property type="entry name" value="OS08G0158400 PROTEIN"/>
    <property type="match status" value="1"/>
</dbReference>
<organism evidence="1 2">
    <name type="scientific">Acer yangbiense</name>
    <dbReference type="NCBI Taxonomy" id="1000413"/>
    <lineage>
        <taxon>Eukaryota</taxon>
        <taxon>Viridiplantae</taxon>
        <taxon>Streptophyta</taxon>
        <taxon>Embryophyta</taxon>
        <taxon>Tracheophyta</taxon>
        <taxon>Spermatophyta</taxon>
        <taxon>Magnoliopsida</taxon>
        <taxon>eudicotyledons</taxon>
        <taxon>Gunneridae</taxon>
        <taxon>Pentapetalae</taxon>
        <taxon>rosids</taxon>
        <taxon>malvids</taxon>
        <taxon>Sapindales</taxon>
        <taxon>Sapindaceae</taxon>
        <taxon>Hippocastanoideae</taxon>
        <taxon>Acereae</taxon>
        <taxon>Acer</taxon>
    </lineage>
</organism>
<name>A0A5C7GTS8_9ROSI</name>
<dbReference type="OrthoDB" id="1741434at2759"/>
<keyword evidence="2" id="KW-1185">Reference proteome</keyword>
<dbReference type="AlphaFoldDB" id="A0A5C7GTS8"/>
<sequence>MNEIASTETPFPHKAGNLYKIQYSVNWVEPGAESDKNSISWSHDFLHEFQKKNPDTSIKAVRPLVDVINQLSSRCGAILQDIESLRLFRKDPTIIWSSVSSNKVALALTKEALKLVEDNFWIEDFPQNVREEVETDMLI</sequence>
<dbReference type="Proteomes" id="UP000323000">
    <property type="component" value="Chromosome 13"/>
</dbReference>
<gene>
    <name evidence="1" type="ORF">EZV62_027488</name>
</gene>
<dbReference type="EMBL" id="VAHF01000013">
    <property type="protein sequence ID" value="TXG48194.1"/>
    <property type="molecule type" value="Genomic_DNA"/>
</dbReference>